<sequence>MASGFSEMEVQISTSRVREFGYGVLCLVLAAFGWALIRGGKGPVEWLAGGLMLGLFGLGALLFCWRGLQGGQLLLAAGPQGLWVNPSSLLTLWMRTGGCQIPWEEITEVQVREIWIRWPWWTRVELRVRLKDPARLMQRLGLPDTPGRRRLVGVWGEELTIPLTPGVPRARRQAEQVIELAQRYLRGR</sequence>
<evidence type="ECO:0000313" key="3">
    <source>
        <dbReference type="Proteomes" id="UP000236642"/>
    </source>
</evidence>
<evidence type="ECO:0000256" key="1">
    <source>
        <dbReference type="SAM" id="Phobius"/>
    </source>
</evidence>
<accession>A0A2H5Y3S6</accession>
<keyword evidence="1" id="KW-0812">Transmembrane</keyword>
<keyword evidence="1" id="KW-0472">Membrane</keyword>
<organism evidence="2 3">
    <name type="scientific">Candidatus Thermoflexus japonica</name>
    <dbReference type="NCBI Taxonomy" id="2035417"/>
    <lineage>
        <taxon>Bacteria</taxon>
        <taxon>Bacillati</taxon>
        <taxon>Chloroflexota</taxon>
        <taxon>Thermoflexia</taxon>
        <taxon>Thermoflexales</taxon>
        <taxon>Thermoflexaceae</taxon>
        <taxon>Thermoflexus</taxon>
    </lineage>
</organism>
<dbReference type="EMBL" id="BEHY01000004">
    <property type="protein sequence ID" value="GBD08096.1"/>
    <property type="molecule type" value="Genomic_DNA"/>
</dbReference>
<protein>
    <submittedName>
        <fullName evidence="2">Uncharacterized protein</fullName>
    </submittedName>
</protein>
<name>A0A2H5Y3S6_9CHLR</name>
<evidence type="ECO:0000313" key="2">
    <source>
        <dbReference type="EMBL" id="GBD08096.1"/>
    </source>
</evidence>
<proteinExistence type="predicted"/>
<comment type="caution">
    <text evidence="2">The sequence shown here is derived from an EMBL/GenBank/DDBJ whole genome shotgun (WGS) entry which is preliminary data.</text>
</comment>
<dbReference type="AlphaFoldDB" id="A0A2H5Y3S6"/>
<feature type="transmembrane region" description="Helical" evidence="1">
    <location>
        <begin position="46"/>
        <end position="65"/>
    </location>
</feature>
<feature type="transmembrane region" description="Helical" evidence="1">
    <location>
        <begin position="20"/>
        <end position="40"/>
    </location>
</feature>
<keyword evidence="1" id="KW-1133">Transmembrane helix</keyword>
<dbReference type="Proteomes" id="UP000236642">
    <property type="component" value="Unassembled WGS sequence"/>
</dbReference>
<reference evidence="3" key="1">
    <citation type="submission" date="2017-09" db="EMBL/GenBank/DDBJ databases">
        <title>Metaegenomics of thermophilic ammonia-oxidizing enrichment culture.</title>
        <authorList>
            <person name="Kato S."/>
            <person name="Suzuki K."/>
        </authorList>
    </citation>
    <scope>NUCLEOTIDE SEQUENCE [LARGE SCALE GENOMIC DNA]</scope>
</reference>
<gene>
    <name evidence="2" type="ORF">HRbin22_00328</name>
</gene>